<keyword evidence="2" id="KW-1185">Reference proteome</keyword>
<organism evidence="1 2">
    <name type="scientific">Paraglaciecola agarilytica NO2</name>
    <dbReference type="NCBI Taxonomy" id="1125747"/>
    <lineage>
        <taxon>Bacteria</taxon>
        <taxon>Pseudomonadati</taxon>
        <taxon>Pseudomonadota</taxon>
        <taxon>Gammaproteobacteria</taxon>
        <taxon>Alteromonadales</taxon>
        <taxon>Alteromonadaceae</taxon>
        <taxon>Paraglaciecola</taxon>
    </lineage>
</organism>
<dbReference type="Proteomes" id="UP000008372">
    <property type="component" value="Unassembled WGS sequence"/>
</dbReference>
<dbReference type="EMBL" id="BAEK01000007">
    <property type="protein sequence ID" value="GAC03369.1"/>
    <property type="molecule type" value="Genomic_DNA"/>
</dbReference>
<reference evidence="1 2" key="1">
    <citation type="journal article" date="2014" name="Environ. Microbiol.">
        <title>Comparative genomics of the marine bacterial genus Glaciecola reveals the high degree of genomic diversity and genomic characteristic for cold adaptation.</title>
        <authorList>
            <person name="Qin Q.L."/>
            <person name="Xie B.B."/>
            <person name="Yu Y."/>
            <person name="Shu Y.L."/>
            <person name="Rong J.C."/>
            <person name="Zhang Y.J."/>
            <person name="Zhao D.L."/>
            <person name="Chen X.L."/>
            <person name="Zhang X.Y."/>
            <person name="Chen B."/>
            <person name="Zhou B.C."/>
            <person name="Zhang Y.Z."/>
        </authorList>
    </citation>
    <scope>NUCLEOTIDE SEQUENCE [LARGE SCALE GENOMIC DNA]</scope>
    <source>
        <strain evidence="1 2">NO2</strain>
    </source>
</reference>
<proteinExistence type="predicted"/>
<gene>
    <name evidence="1" type="ORF">GAGA_0504</name>
</gene>
<protein>
    <submittedName>
        <fullName evidence="1">Uncharacterized protein</fullName>
    </submittedName>
</protein>
<name>A0ABQ0I236_9ALTE</name>
<comment type="caution">
    <text evidence="1">The sequence shown here is derived from an EMBL/GenBank/DDBJ whole genome shotgun (WGS) entry which is preliminary data.</text>
</comment>
<sequence length="41" mass="4442">MTVKTAIGELKEINQVLNAAKSRKSHKTTVKVAASELIFGE</sequence>
<evidence type="ECO:0000313" key="2">
    <source>
        <dbReference type="Proteomes" id="UP000008372"/>
    </source>
</evidence>
<accession>A0ABQ0I236</accession>
<evidence type="ECO:0000313" key="1">
    <source>
        <dbReference type="EMBL" id="GAC03369.1"/>
    </source>
</evidence>